<protein>
    <submittedName>
        <fullName evidence="1">Uncharacterized protein</fullName>
    </submittedName>
</protein>
<proteinExistence type="predicted"/>
<accession>A0A246FJH8</accession>
<comment type="caution">
    <text evidence="1">The sequence shown here is derived from an EMBL/GenBank/DDBJ whole genome shotgun (WGS) entry which is preliminary data.</text>
</comment>
<name>A0A246FJH8_9BACT</name>
<dbReference type="AlphaFoldDB" id="A0A246FJH8"/>
<evidence type="ECO:0000313" key="1">
    <source>
        <dbReference type="EMBL" id="OWP61755.1"/>
    </source>
</evidence>
<sequence length="191" mass="20625">MARVKMEAGSGIAGLSGRVGNLVFRMGAEGTTYVQQAPTGKKRPGSAAQQEHRRKFGAATVYGRQQQACIEGRAYYQPFVQAGNFGSVYRTALADFAKPPQLLAVEVGNYCGQVGHPLRVQAKKPCGVVAVWVRILDVAGQMLEEGAAAPENADWWSYKTQQTHPAAAIRQLQALARDRPGNEAELVVDLK</sequence>
<organism evidence="1 2">
    <name type="scientific">Hymenobacter amundsenii</name>
    <dbReference type="NCBI Taxonomy" id="2006685"/>
    <lineage>
        <taxon>Bacteria</taxon>
        <taxon>Pseudomonadati</taxon>
        <taxon>Bacteroidota</taxon>
        <taxon>Cytophagia</taxon>
        <taxon>Cytophagales</taxon>
        <taxon>Hymenobacteraceae</taxon>
        <taxon>Hymenobacter</taxon>
    </lineage>
</organism>
<evidence type="ECO:0000313" key="2">
    <source>
        <dbReference type="Proteomes" id="UP000197277"/>
    </source>
</evidence>
<keyword evidence="2" id="KW-1185">Reference proteome</keyword>
<dbReference type="EMBL" id="NIRR01000045">
    <property type="protein sequence ID" value="OWP61755.1"/>
    <property type="molecule type" value="Genomic_DNA"/>
</dbReference>
<reference evidence="1 2" key="1">
    <citation type="submission" date="2017-06" db="EMBL/GenBank/DDBJ databases">
        <title>Hymenobacter amundsenii sp. nov. isolated from regoliths in Antarctica.</title>
        <authorList>
            <person name="Sedlacek I."/>
            <person name="Kralova S."/>
            <person name="Pantucek R."/>
            <person name="Svec P."/>
            <person name="Holochova P."/>
            <person name="Stankova E."/>
            <person name="Vrbovska V."/>
            <person name="Busse H.-J."/>
        </authorList>
    </citation>
    <scope>NUCLEOTIDE SEQUENCE [LARGE SCALE GENOMIC DNA]</scope>
    <source>
        <strain evidence="1 2">CCM 8682</strain>
    </source>
</reference>
<dbReference type="Proteomes" id="UP000197277">
    <property type="component" value="Unassembled WGS sequence"/>
</dbReference>
<gene>
    <name evidence="1" type="ORF">CDA63_17810</name>
</gene>